<proteinExistence type="predicted"/>
<sequence length="87" mass="9518">MELIFSTPPASPHPFFDSLEDLPPRTANPPPPQPSFDTIGCLSNQPLPLPTMEPPLPPFPPQLPPLGSNNPFPIHMKCFVIIANARK</sequence>
<reference evidence="2" key="1">
    <citation type="journal article" date="2019" name="Sci. Rep.">
        <title>Draft genome of Tanacetum cinerariifolium, the natural source of mosquito coil.</title>
        <authorList>
            <person name="Yamashiro T."/>
            <person name="Shiraishi A."/>
            <person name="Satake H."/>
            <person name="Nakayama K."/>
        </authorList>
    </citation>
    <scope>NUCLEOTIDE SEQUENCE</scope>
</reference>
<dbReference type="AlphaFoldDB" id="A0A699J5V0"/>
<feature type="compositionally biased region" description="Pro residues" evidence="1">
    <location>
        <begin position="47"/>
        <end position="64"/>
    </location>
</feature>
<organism evidence="2">
    <name type="scientific">Tanacetum cinerariifolium</name>
    <name type="common">Dalmatian daisy</name>
    <name type="synonym">Chrysanthemum cinerariifolium</name>
    <dbReference type="NCBI Taxonomy" id="118510"/>
    <lineage>
        <taxon>Eukaryota</taxon>
        <taxon>Viridiplantae</taxon>
        <taxon>Streptophyta</taxon>
        <taxon>Embryophyta</taxon>
        <taxon>Tracheophyta</taxon>
        <taxon>Spermatophyta</taxon>
        <taxon>Magnoliopsida</taxon>
        <taxon>eudicotyledons</taxon>
        <taxon>Gunneridae</taxon>
        <taxon>Pentapetalae</taxon>
        <taxon>asterids</taxon>
        <taxon>campanulids</taxon>
        <taxon>Asterales</taxon>
        <taxon>Asteraceae</taxon>
        <taxon>Asteroideae</taxon>
        <taxon>Anthemideae</taxon>
        <taxon>Anthemidinae</taxon>
        <taxon>Tanacetum</taxon>
    </lineage>
</organism>
<comment type="caution">
    <text evidence="2">The sequence shown here is derived from an EMBL/GenBank/DDBJ whole genome shotgun (WGS) entry which is preliminary data.</text>
</comment>
<gene>
    <name evidence="2" type="ORF">Tci_586342</name>
</gene>
<protein>
    <submittedName>
        <fullName evidence="2">Uncharacterized protein</fullName>
    </submittedName>
</protein>
<accession>A0A699J5V0</accession>
<evidence type="ECO:0000256" key="1">
    <source>
        <dbReference type="SAM" id="MobiDB-lite"/>
    </source>
</evidence>
<evidence type="ECO:0000313" key="2">
    <source>
        <dbReference type="EMBL" id="GFA14370.1"/>
    </source>
</evidence>
<dbReference type="EMBL" id="BKCJ010375660">
    <property type="protein sequence ID" value="GFA14370.1"/>
    <property type="molecule type" value="Genomic_DNA"/>
</dbReference>
<feature type="region of interest" description="Disordered" evidence="1">
    <location>
        <begin position="1"/>
        <end position="64"/>
    </location>
</feature>
<name>A0A699J5V0_TANCI</name>